<feature type="transmembrane region" description="Helical" evidence="3">
    <location>
        <begin position="324"/>
        <end position="342"/>
    </location>
</feature>
<dbReference type="Gene3D" id="1.10.510.10">
    <property type="entry name" value="Transferase(Phosphotransferase) domain 1"/>
    <property type="match status" value="1"/>
</dbReference>
<feature type="transmembrane region" description="Helical" evidence="3">
    <location>
        <begin position="354"/>
        <end position="374"/>
    </location>
</feature>
<dbReference type="SUPFAM" id="SSF56112">
    <property type="entry name" value="Protein kinase-like (PK-like)"/>
    <property type="match status" value="1"/>
</dbReference>
<keyword evidence="5" id="KW-0808">Transferase</keyword>
<accession>U7QLD1</accession>
<dbReference type="RefSeq" id="WP_023065848.1">
    <property type="nucleotide sequence ID" value="NZ_AUZM01000016.1"/>
</dbReference>
<dbReference type="InterPro" id="IPR000719">
    <property type="entry name" value="Prot_kinase_dom"/>
</dbReference>
<dbReference type="SMART" id="SM00220">
    <property type="entry name" value="S_TKc"/>
    <property type="match status" value="1"/>
</dbReference>
<dbReference type="Pfam" id="PF00069">
    <property type="entry name" value="Pkinase"/>
    <property type="match status" value="1"/>
</dbReference>
<sequence length="456" mass="52284">MLTSGNILQERYQLQKQLGRTAAGHQTWLSTDLHTQEQVTVKLLAFSPQMEWEELKLFEREAEVLQSLEHRYIPRYRDYFSIDRETGSGLPWFGLVQDYIPGSSLQELIENGKRFNESDVKNIAKNVLEILIYLHQLSPPVLHRDIKPSNLIYGDDKQIYLIDFGAVQAQAHVTGVTFTVVGTSGYAPLEQFWGRAVPASDLYALGATLIHVLTGIPPADLPQKESRIQFRDRVSISPHFISWLETMTEISVEKRFQTAKIALECLIDQNNQHFLPSQSAKINKLSPPKNTRIQLEKTAEQLNIYFPPGLKSFINQYNPNINKWIYYSSIFVIGLSFPVVLFPLIPRMWNDSPVFGLVFLTTMLMLLAGIIVLVNQKTYVNINPNQLEIKRKLFGLVYGLKVGKTSDILGVFVYQNKSSRGVKIRSETKSYTIIENIKEEECFWLAQEIQDWLNSR</sequence>
<keyword evidence="3" id="KW-0812">Transmembrane</keyword>
<dbReference type="PANTHER" id="PTHR24363">
    <property type="entry name" value="SERINE/THREONINE PROTEIN KINASE"/>
    <property type="match status" value="1"/>
</dbReference>
<keyword evidence="1" id="KW-0547">Nucleotide-binding</keyword>
<dbReference type="PATRIC" id="fig|1348334.3.peg.2003"/>
<proteinExistence type="predicted"/>
<dbReference type="InterPro" id="IPR008271">
    <property type="entry name" value="Ser/Thr_kinase_AS"/>
</dbReference>
<keyword evidence="3" id="KW-1133">Transmembrane helix</keyword>
<dbReference type="Proteomes" id="UP000017127">
    <property type="component" value="Unassembled WGS sequence"/>
</dbReference>
<comment type="caution">
    <text evidence="5">The sequence shown here is derived from an EMBL/GenBank/DDBJ whole genome shotgun (WGS) entry which is preliminary data.</text>
</comment>
<dbReference type="GO" id="GO:0005524">
    <property type="term" value="F:ATP binding"/>
    <property type="evidence" value="ECO:0007669"/>
    <property type="project" value="UniProtKB-KW"/>
</dbReference>
<feature type="domain" description="Protein kinase" evidence="4">
    <location>
        <begin position="12"/>
        <end position="275"/>
    </location>
</feature>
<gene>
    <name evidence="5" type="ORF">M595_2066</name>
</gene>
<dbReference type="CDD" id="cd14014">
    <property type="entry name" value="STKc_PknB_like"/>
    <property type="match status" value="1"/>
</dbReference>
<dbReference type="AlphaFoldDB" id="U7QLD1"/>
<dbReference type="EMBL" id="AUZM01000016">
    <property type="protein sequence ID" value="ERT07890.1"/>
    <property type="molecule type" value="Genomic_DNA"/>
</dbReference>
<dbReference type="GO" id="GO:0004674">
    <property type="term" value="F:protein serine/threonine kinase activity"/>
    <property type="evidence" value="ECO:0007669"/>
    <property type="project" value="TreeGrafter"/>
</dbReference>
<evidence type="ECO:0000313" key="6">
    <source>
        <dbReference type="Proteomes" id="UP000017127"/>
    </source>
</evidence>
<keyword evidence="6" id="KW-1185">Reference proteome</keyword>
<evidence type="ECO:0000256" key="3">
    <source>
        <dbReference type="SAM" id="Phobius"/>
    </source>
</evidence>
<keyword evidence="3" id="KW-0472">Membrane</keyword>
<evidence type="ECO:0000256" key="2">
    <source>
        <dbReference type="ARBA" id="ARBA00022840"/>
    </source>
</evidence>
<reference evidence="5 6" key="1">
    <citation type="journal article" date="2013" name="Front. Microbiol.">
        <title>Comparative genomic analyses of the cyanobacterium, Lyngbya aestuarii BL J, a powerful hydrogen producer.</title>
        <authorList>
            <person name="Kothari A."/>
            <person name="Vaughn M."/>
            <person name="Garcia-Pichel F."/>
        </authorList>
    </citation>
    <scope>NUCLEOTIDE SEQUENCE [LARGE SCALE GENOMIC DNA]</scope>
    <source>
        <strain evidence="5 6">BL J</strain>
    </source>
</reference>
<keyword evidence="2" id="KW-0067">ATP-binding</keyword>
<dbReference type="OrthoDB" id="5518868at2"/>
<dbReference type="InterPro" id="IPR011009">
    <property type="entry name" value="Kinase-like_dom_sf"/>
</dbReference>
<evidence type="ECO:0000259" key="4">
    <source>
        <dbReference type="PROSITE" id="PS50011"/>
    </source>
</evidence>
<protein>
    <submittedName>
        <fullName evidence="5">Phosphotransferase enzyme family protein</fullName>
    </submittedName>
</protein>
<dbReference type="PANTHER" id="PTHR24363:SF7">
    <property type="entry name" value="SERINE_THREONINE-PROTEIN KINASE-LIKE PROTEIN E"/>
    <property type="match status" value="1"/>
</dbReference>
<evidence type="ECO:0000313" key="5">
    <source>
        <dbReference type="EMBL" id="ERT07890.1"/>
    </source>
</evidence>
<evidence type="ECO:0000256" key="1">
    <source>
        <dbReference type="ARBA" id="ARBA00022741"/>
    </source>
</evidence>
<name>U7QLD1_9CYAN</name>
<dbReference type="PROSITE" id="PS00108">
    <property type="entry name" value="PROTEIN_KINASE_ST"/>
    <property type="match status" value="1"/>
</dbReference>
<organism evidence="5 6">
    <name type="scientific">Lyngbya aestuarii BL J</name>
    <dbReference type="NCBI Taxonomy" id="1348334"/>
    <lineage>
        <taxon>Bacteria</taxon>
        <taxon>Bacillati</taxon>
        <taxon>Cyanobacteriota</taxon>
        <taxon>Cyanophyceae</taxon>
        <taxon>Oscillatoriophycideae</taxon>
        <taxon>Oscillatoriales</taxon>
        <taxon>Microcoleaceae</taxon>
        <taxon>Lyngbya</taxon>
    </lineage>
</organism>
<dbReference type="PROSITE" id="PS50011">
    <property type="entry name" value="PROTEIN_KINASE_DOM"/>
    <property type="match status" value="1"/>
</dbReference>